<name>A0ABS2PVX4_9BACL</name>
<keyword evidence="3" id="KW-1185">Reference proteome</keyword>
<dbReference type="InterPro" id="IPR007820">
    <property type="entry name" value="AbrB_fam"/>
</dbReference>
<dbReference type="Proteomes" id="UP000808914">
    <property type="component" value="Unassembled WGS sequence"/>
</dbReference>
<feature type="transmembrane region" description="Helical" evidence="1">
    <location>
        <begin position="338"/>
        <end position="359"/>
    </location>
</feature>
<protein>
    <submittedName>
        <fullName evidence="2">Membrane AbrB-like protein</fullName>
    </submittedName>
</protein>
<feature type="transmembrane region" description="Helical" evidence="1">
    <location>
        <begin position="250"/>
        <end position="270"/>
    </location>
</feature>
<dbReference type="Pfam" id="PF05145">
    <property type="entry name" value="AbrB"/>
    <property type="match status" value="1"/>
</dbReference>
<feature type="transmembrane region" description="Helical" evidence="1">
    <location>
        <begin position="192"/>
        <end position="214"/>
    </location>
</feature>
<reference evidence="2 3" key="1">
    <citation type="submission" date="2021-01" db="EMBL/GenBank/DDBJ databases">
        <title>Genomic Encyclopedia of Type Strains, Phase IV (KMG-IV): sequencing the most valuable type-strain genomes for metagenomic binning, comparative biology and taxonomic classification.</title>
        <authorList>
            <person name="Goeker M."/>
        </authorList>
    </citation>
    <scope>NUCLEOTIDE SEQUENCE [LARGE SCALE GENOMIC DNA]</scope>
    <source>
        <strain evidence="2 3">DSM 28236</strain>
    </source>
</reference>
<gene>
    <name evidence="2" type="ORF">JOD45_000272</name>
</gene>
<evidence type="ECO:0000313" key="3">
    <source>
        <dbReference type="Proteomes" id="UP000808914"/>
    </source>
</evidence>
<keyword evidence="1" id="KW-1133">Transmembrane helix</keyword>
<accession>A0ABS2PVX4</accession>
<feature type="transmembrane region" description="Helical" evidence="1">
    <location>
        <begin position="92"/>
        <end position="114"/>
    </location>
</feature>
<feature type="transmembrane region" description="Helical" evidence="1">
    <location>
        <begin position="12"/>
        <end position="40"/>
    </location>
</feature>
<feature type="transmembrane region" description="Helical" evidence="1">
    <location>
        <begin position="221"/>
        <end position="238"/>
    </location>
</feature>
<feature type="transmembrane region" description="Helical" evidence="1">
    <location>
        <begin position="148"/>
        <end position="172"/>
    </location>
</feature>
<dbReference type="PANTHER" id="PTHR38457">
    <property type="entry name" value="REGULATOR ABRB-RELATED"/>
    <property type="match status" value="1"/>
</dbReference>
<comment type="caution">
    <text evidence="2">The sequence shown here is derived from an EMBL/GenBank/DDBJ whole genome shotgun (WGS) entry which is preliminary data.</text>
</comment>
<dbReference type="RefSeq" id="WP_239548986.1">
    <property type="nucleotide sequence ID" value="NZ_JAFBER010000001.1"/>
</dbReference>
<dbReference type="InterPro" id="IPR017516">
    <property type="entry name" value="AbrB_dup"/>
</dbReference>
<proteinExistence type="predicted"/>
<dbReference type="NCBIfam" id="TIGR03082">
    <property type="entry name" value="Gneg_AbrB_dup"/>
    <property type="match status" value="2"/>
</dbReference>
<dbReference type="PANTHER" id="PTHR38457:SF1">
    <property type="entry name" value="REGULATOR ABRB-RELATED"/>
    <property type="match status" value="1"/>
</dbReference>
<dbReference type="EMBL" id="JAFBER010000001">
    <property type="protein sequence ID" value="MBM7644081.1"/>
    <property type="molecule type" value="Genomic_DNA"/>
</dbReference>
<keyword evidence="1" id="KW-0472">Membrane</keyword>
<feature type="transmembrane region" description="Helical" evidence="1">
    <location>
        <begin position="290"/>
        <end position="318"/>
    </location>
</feature>
<evidence type="ECO:0000313" key="2">
    <source>
        <dbReference type="EMBL" id="MBM7644081.1"/>
    </source>
</evidence>
<dbReference type="PIRSF" id="PIRSF038991">
    <property type="entry name" value="Protein_AbrB"/>
    <property type="match status" value="1"/>
</dbReference>
<evidence type="ECO:0000256" key="1">
    <source>
        <dbReference type="SAM" id="Phobius"/>
    </source>
</evidence>
<organism evidence="2 3">
    <name type="scientific">Scopulibacillus daqui</name>
    <dbReference type="NCBI Taxonomy" id="1469162"/>
    <lineage>
        <taxon>Bacteria</taxon>
        <taxon>Bacillati</taxon>
        <taxon>Bacillota</taxon>
        <taxon>Bacilli</taxon>
        <taxon>Bacillales</taxon>
        <taxon>Sporolactobacillaceae</taxon>
        <taxon>Scopulibacillus</taxon>
    </lineage>
</organism>
<keyword evidence="1" id="KW-0812">Transmembrane</keyword>
<sequence>MIKDIPMIQNIWLILLGSAGGFLLSLTGLSIGWLLGTLIVTGLLSLLKPRLALIKQQKGIQPYWRHTGQCILGITLGQQVTLSVLNTFENNFLTIIFMLFLSILFALLAGLVLWRYTNTDLLTSLFATTPGGISAMPSIAEEVGASTVVVSIVQIIRIIMVVGAVPLTASYWNLGLEHAADGGAGINTTVHLSLSSGLWTIVLAASAIGGYYAGKQLKLPAPWLVGGMLGVGLVQAVISSITGKNLSVWWPHWIMVIAQILIGASIGSRLNRKMFRGAKQIVTVGLLSSLGLVMTMFLCSIGVSGMTGIPLVTCILAFAPGGVAEMATTSLTLHANSAFVVAVQVLRLVTILVLLPPMFRMLQSVNQRLRQTNV</sequence>